<proteinExistence type="predicted"/>
<reference evidence="2 3" key="1">
    <citation type="submission" date="2017-11" db="EMBL/GenBank/DDBJ databases">
        <title>The genome of Rhizophagus clarus HR1 reveals common genetic basis of auxotrophy among arbuscular mycorrhizal fungi.</title>
        <authorList>
            <person name="Kobayashi Y."/>
        </authorList>
    </citation>
    <scope>NUCLEOTIDE SEQUENCE [LARGE SCALE GENOMIC DNA]</scope>
    <source>
        <strain evidence="2 3">HR1</strain>
    </source>
</reference>
<feature type="compositionally biased region" description="Polar residues" evidence="1">
    <location>
        <begin position="474"/>
        <end position="483"/>
    </location>
</feature>
<dbReference type="Proteomes" id="UP000247702">
    <property type="component" value="Unassembled WGS sequence"/>
</dbReference>
<feature type="compositionally biased region" description="Basic and acidic residues" evidence="1">
    <location>
        <begin position="237"/>
        <end position="246"/>
    </location>
</feature>
<evidence type="ECO:0000313" key="3">
    <source>
        <dbReference type="Proteomes" id="UP000247702"/>
    </source>
</evidence>
<feature type="compositionally biased region" description="Low complexity" evidence="1">
    <location>
        <begin position="154"/>
        <end position="175"/>
    </location>
</feature>
<accession>A0A2Z6RBW2</accession>
<feature type="region of interest" description="Disordered" evidence="1">
    <location>
        <begin position="444"/>
        <end position="531"/>
    </location>
</feature>
<dbReference type="AlphaFoldDB" id="A0A2Z6RBW2"/>
<evidence type="ECO:0000256" key="1">
    <source>
        <dbReference type="SAM" id="MobiDB-lite"/>
    </source>
</evidence>
<feature type="region of interest" description="Disordered" evidence="1">
    <location>
        <begin position="152"/>
        <end position="268"/>
    </location>
</feature>
<keyword evidence="3" id="KW-1185">Reference proteome</keyword>
<dbReference type="EMBL" id="BEXD01002997">
    <property type="protein sequence ID" value="GBB99955.1"/>
    <property type="molecule type" value="Genomic_DNA"/>
</dbReference>
<protein>
    <submittedName>
        <fullName evidence="2">Uncharacterized protein</fullName>
    </submittedName>
</protein>
<feature type="compositionally biased region" description="Low complexity" evidence="1">
    <location>
        <begin position="204"/>
        <end position="220"/>
    </location>
</feature>
<feature type="compositionally biased region" description="Polar residues" evidence="1">
    <location>
        <begin position="456"/>
        <end position="465"/>
    </location>
</feature>
<feature type="compositionally biased region" description="Polar residues" evidence="1">
    <location>
        <begin position="505"/>
        <end position="521"/>
    </location>
</feature>
<feature type="compositionally biased region" description="Basic residues" evidence="1">
    <location>
        <begin position="183"/>
        <end position="192"/>
    </location>
</feature>
<gene>
    <name evidence="2" type="ORF">RclHR1_36960001</name>
</gene>
<sequence>MNANDVKTIKKATSNSFKKHLGDIFQTILPLCPQLCEGLTVTTAGAAEFFDKVPTYRLDPGLAKVKPKASQQQVVASTVIATLANWSFSILLEQLVFSTYDKIALKVEEVLAAQTLRHQSEIDLLTDQLTNTGTAQTPEDHADLLDLDMEVDPSHQSTSSTTVPPPSSSDTNTNSWKPVLTKNQKKKLKKQEKRAEKAKFLQEAASLNSSSASPDSTLDSQKPILSQPTPQPSASAKRSDKSDDKIASLTTKKRKNENSTGDNNLIITGYQPEKKDSNLTLDLVVYDIPAKWTNYQLLGELNKWEKVVSVSTRVQKKYQTARVKLTPNHNCLKAYNNGDWSVSLGSLPVRWFPAAWSLSEQKQREKFQAAITNIPEDMTIESLFPEGTSGPFINESNLQSFKIIQEQDGTRTLIGYFATWDALSRRIAKNQMWKQSELAWCKHSTPSFRSSRRQPKTTGSGSNSSPHKKAGSSPVVTGSNRTPLGSHKLRNNNNHENNTNSLNLTQSQKPSGRSTFSNTNKGLRKSGNGRLGNLNKVEIKHLLKQLISLCC</sequence>
<evidence type="ECO:0000313" key="2">
    <source>
        <dbReference type="EMBL" id="GBB99955.1"/>
    </source>
</evidence>
<organism evidence="2 3">
    <name type="scientific">Rhizophagus clarus</name>
    <dbReference type="NCBI Taxonomy" id="94130"/>
    <lineage>
        <taxon>Eukaryota</taxon>
        <taxon>Fungi</taxon>
        <taxon>Fungi incertae sedis</taxon>
        <taxon>Mucoromycota</taxon>
        <taxon>Glomeromycotina</taxon>
        <taxon>Glomeromycetes</taxon>
        <taxon>Glomerales</taxon>
        <taxon>Glomeraceae</taxon>
        <taxon>Rhizophagus</taxon>
    </lineage>
</organism>
<feature type="compositionally biased region" description="Low complexity" evidence="1">
    <location>
        <begin position="491"/>
        <end position="504"/>
    </location>
</feature>
<name>A0A2Z6RBW2_9GLOM</name>
<comment type="caution">
    <text evidence="2">The sequence shown here is derived from an EMBL/GenBank/DDBJ whole genome shotgun (WGS) entry which is preliminary data.</text>
</comment>